<dbReference type="EMBL" id="CAMXCT030000915">
    <property type="protein sequence ID" value="CAL4772076.1"/>
    <property type="molecule type" value="Genomic_DNA"/>
</dbReference>
<protein>
    <submittedName>
        <fullName evidence="1">Uncharacterized protein</fullName>
    </submittedName>
</protein>
<name>A0A9P1C491_9DINO</name>
<comment type="caution">
    <text evidence="1">The sequence shown here is derived from an EMBL/GenBank/DDBJ whole genome shotgun (WGS) entry which is preliminary data.</text>
</comment>
<dbReference type="EMBL" id="CAMXCT020000915">
    <property type="protein sequence ID" value="CAL1138139.1"/>
    <property type="molecule type" value="Genomic_DNA"/>
</dbReference>
<reference evidence="2 3" key="2">
    <citation type="submission" date="2024-05" db="EMBL/GenBank/DDBJ databases">
        <authorList>
            <person name="Chen Y."/>
            <person name="Shah S."/>
            <person name="Dougan E. K."/>
            <person name="Thang M."/>
            <person name="Chan C."/>
        </authorList>
    </citation>
    <scope>NUCLEOTIDE SEQUENCE [LARGE SCALE GENOMIC DNA]</scope>
</reference>
<accession>A0A9P1C491</accession>
<gene>
    <name evidence="1" type="ORF">C1SCF055_LOCUS12282</name>
</gene>
<proteinExistence type="predicted"/>
<evidence type="ECO:0000313" key="1">
    <source>
        <dbReference type="EMBL" id="CAI3984764.1"/>
    </source>
</evidence>
<evidence type="ECO:0000313" key="2">
    <source>
        <dbReference type="EMBL" id="CAL4772076.1"/>
    </source>
</evidence>
<evidence type="ECO:0000313" key="3">
    <source>
        <dbReference type="Proteomes" id="UP001152797"/>
    </source>
</evidence>
<dbReference type="Proteomes" id="UP001152797">
    <property type="component" value="Unassembled WGS sequence"/>
</dbReference>
<keyword evidence="3" id="KW-1185">Reference proteome</keyword>
<dbReference type="OrthoDB" id="409884at2759"/>
<reference evidence="1" key="1">
    <citation type="submission" date="2022-10" db="EMBL/GenBank/DDBJ databases">
        <authorList>
            <person name="Chen Y."/>
            <person name="Dougan E. K."/>
            <person name="Chan C."/>
            <person name="Rhodes N."/>
            <person name="Thang M."/>
        </authorList>
    </citation>
    <scope>NUCLEOTIDE SEQUENCE</scope>
</reference>
<dbReference type="EMBL" id="CAMXCT010000915">
    <property type="protein sequence ID" value="CAI3984764.1"/>
    <property type="molecule type" value="Genomic_DNA"/>
</dbReference>
<dbReference type="AlphaFoldDB" id="A0A9P1C491"/>
<organism evidence="1">
    <name type="scientific">Cladocopium goreaui</name>
    <dbReference type="NCBI Taxonomy" id="2562237"/>
    <lineage>
        <taxon>Eukaryota</taxon>
        <taxon>Sar</taxon>
        <taxon>Alveolata</taxon>
        <taxon>Dinophyceae</taxon>
        <taxon>Suessiales</taxon>
        <taxon>Symbiodiniaceae</taxon>
        <taxon>Cladocopium</taxon>
    </lineage>
</organism>
<sequence length="208" mass="22785">MSVTIGELEAGRQASAYDVLYDGKYMDMCSVEGFITAVYQTLNVRRGGAVTLAPVCSSWVWVSRHSTKRSKAAPLGDLSARSVQIGNLMVTRCRKGISEIAKFAPILGDTTDQKVELVRKYIDSKGVSRVAGTKALKGSQNYPLPFGRALAKVRTQLAPQCAKDAKQFYKAARKVKKNGLKNPSPCTKDFTKWVKHGKLGPCFDYLTS</sequence>